<evidence type="ECO:0000256" key="2">
    <source>
        <dbReference type="ARBA" id="ARBA00010756"/>
    </source>
</evidence>
<comment type="catalytic activity">
    <reaction evidence="6">
        <text>N(6)-[(R)-lipoyl]-L-lysyl-[glycine-cleavage complex H protein] + glycine + H(+) = N(6)-[(R)-S(8)-aminomethyldihydrolipoyl]-L-lysyl-[glycine-cleavage complex H protein] + CO2</text>
        <dbReference type="Rhea" id="RHEA:24304"/>
        <dbReference type="Rhea" id="RHEA-COMP:10494"/>
        <dbReference type="Rhea" id="RHEA-COMP:10495"/>
        <dbReference type="ChEBI" id="CHEBI:15378"/>
        <dbReference type="ChEBI" id="CHEBI:16526"/>
        <dbReference type="ChEBI" id="CHEBI:57305"/>
        <dbReference type="ChEBI" id="CHEBI:83099"/>
        <dbReference type="ChEBI" id="CHEBI:83143"/>
        <dbReference type="EC" id="1.4.4.2"/>
    </reaction>
</comment>
<dbReference type="GO" id="GO:0004375">
    <property type="term" value="F:glycine dehydrogenase (decarboxylating) activity"/>
    <property type="evidence" value="ECO:0007669"/>
    <property type="project" value="UniProtKB-EC"/>
</dbReference>
<comment type="cofactor">
    <cofactor evidence="1">
        <name>pyridoxal 5'-phosphate</name>
        <dbReference type="ChEBI" id="CHEBI:597326"/>
    </cofactor>
</comment>
<dbReference type="GO" id="GO:0005960">
    <property type="term" value="C:glycine cleavage complex"/>
    <property type="evidence" value="ECO:0007669"/>
    <property type="project" value="TreeGrafter"/>
</dbReference>
<proteinExistence type="inferred from homology"/>
<dbReference type="HAMAP" id="MF_00711">
    <property type="entry name" value="GcvP"/>
    <property type="match status" value="1"/>
</dbReference>
<sequence>MTHDTTKGFSSRHIGLSTKDQVHMLAELGFDSIDELIAKTLPDSIRTNSKLNIGSGITEFTLLKTLKRIASKNKVYRSYIGMGYYGTITPPVIQRNILENPGWYTAYTPYQAEISQGRLEALLNFQTMVTDLTGMHIANASLLDEATAAAEAMLILFRSSQKRTRFLVADDCHPQTIDVLKTRAKPIGIKIKIQPADQFEFNNDVFGILIQYPTTDGKVFDFSDLCKNAHDQGILVAVATDLLSLAILPSPGELGADVAVGNSQRFGVPLGFGGPHAAFIAAKEELKRKMPGRIIGVSIDSNGNRALRMALQTREQHIRRDRATSNICTAQVLLAVMAGMYAVYHGGEGIRAIANRIHQKAKALAAALTKAGHTVVHDQFFDTIRIKLNENGFNDIQRKAEKNKLNFRYFDNGDVGLSLDETVLPDDVNDILSIFEAKKIDATNEYNLKNTRSSKYLTHNVFNTYHTETEMMRYLHRLETKDLTLNTSMIALGSCTMKLNAAAEMMPITWPEFAHLHPFAPSNQTQGYHELGQTLSKWLMDITGLQGCSLQPNSGAQGEYTGLLVIQAYHHDRGDTNRNICLIPASAHGTNPASAVMAGMDVVVIQCDENGNIDVDDLKSKTKQYSESLAAIMVTYPSTHGVFEESIGEVCDIVHEHGGQIYLDGANLNAMVGLARLGEFGTDVCHINLHKTFAIPHGGGGPGMGPICVAKHLIPYLPGHPLIENNKKAIHAVSAAPMGSAGVLPISWAYIAMLGNEGLTAATETAILNANYMAHRLGDHFPILYKGKNGYSAHEFILDLRTLKKESGISDEDVAKRLIDYGFHAPTMSFPVPGTLMVEPTESESKSELDRFCDAMISIKKEINDVQTGKSDPIDNALKNAPHTAAYVTSNDWSHPYSRELAAYPAPWLKEHKYWPPIGRVDNAYGDRNLVCTCPPIDEYKL</sequence>
<accession>A0A160VLS5</accession>
<feature type="domain" description="Glycine cleavage system P-protein N-terminal" evidence="7">
    <location>
        <begin position="462"/>
        <end position="720"/>
    </location>
</feature>
<dbReference type="PANTHER" id="PTHR11773">
    <property type="entry name" value="GLYCINE DEHYDROGENASE, DECARBOXYLATING"/>
    <property type="match status" value="1"/>
</dbReference>
<dbReference type="PANTHER" id="PTHR11773:SF1">
    <property type="entry name" value="GLYCINE DEHYDROGENASE (DECARBOXYLATING), MITOCHONDRIAL"/>
    <property type="match status" value="1"/>
</dbReference>
<evidence type="ECO:0000256" key="3">
    <source>
        <dbReference type="ARBA" id="ARBA00012134"/>
    </source>
</evidence>
<dbReference type="GO" id="GO:0030170">
    <property type="term" value="F:pyridoxal phosphate binding"/>
    <property type="evidence" value="ECO:0007669"/>
    <property type="project" value="TreeGrafter"/>
</dbReference>
<dbReference type="EMBL" id="FAXC01000434">
    <property type="protein sequence ID" value="CUV10554.1"/>
    <property type="molecule type" value="Genomic_DNA"/>
</dbReference>
<dbReference type="GO" id="GO:0016594">
    <property type="term" value="F:glycine binding"/>
    <property type="evidence" value="ECO:0007669"/>
    <property type="project" value="TreeGrafter"/>
</dbReference>
<dbReference type="SUPFAM" id="SSF53383">
    <property type="entry name" value="PLP-dependent transferases"/>
    <property type="match status" value="2"/>
</dbReference>
<comment type="similarity">
    <text evidence="2">Belongs to the GcvP family.</text>
</comment>
<dbReference type="NCBIfam" id="NF003346">
    <property type="entry name" value="PRK04366.1"/>
    <property type="match status" value="1"/>
</dbReference>
<evidence type="ECO:0000256" key="5">
    <source>
        <dbReference type="ARBA" id="ARBA00023002"/>
    </source>
</evidence>
<dbReference type="NCBIfam" id="NF001696">
    <property type="entry name" value="PRK00451.1"/>
    <property type="match status" value="1"/>
</dbReference>
<dbReference type="InterPro" id="IPR049316">
    <property type="entry name" value="GDC-P_C"/>
</dbReference>
<dbReference type="FunFam" id="3.40.640.10:FF:000007">
    <property type="entry name" value="glycine dehydrogenase (Decarboxylating), mitochondrial"/>
    <property type="match status" value="1"/>
</dbReference>
<dbReference type="Gene3D" id="3.90.1150.10">
    <property type="entry name" value="Aspartate Aminotransferase, domain 1"/>
    <property type="match status" value="2"/>
</dbReference>
<name>A0A160VLS5_9ZZZZ</name>
<dbReference type="InterPro" id="IPR015424">
    <property type="entry name" value="PyrdxlP-dep_Trfase"/>
</dbReference>
<dbReference type="InterPro" id="IPR049315">
    <property type="entry name" value="GDC-P_N"/>
</dbReference>
<dbReference type="FunFam" id="3.40.640.10:FF:000005">
    <property type="entry name" value="Glycine dehydrogenase (decarboxylating), mitochondrial"/>
    <property type="match status" value="1"/>
</dbReference>
<evidence type="ECO:0000259" key="8">
    <source>
        <dbReference type="Pfam" id="PF21478"/>
    </source>
</evidence>
<dbReference type="InterPro" id="IPR015421">
    <property type="entry name" value="PyrdxlP-dep_Trfase_major"/>
</dbReference>
<dbReference type="Pfam" id="PF21478">
    <property type="entry name" value="GcvP2_C"/>
    <property type="match status" value="1"/>
</dbReference>
<protein>
    <recommendedName>
        <fullName evidence="3">glycine dehydrogenase (aminomethyl-transferring)</fullName>
        <ecNumber evidence="3">1.4.4.2</ecNumber>
    </recommendedName>
</protein>
<dbReference type="GO" id="GO:0005829">
    <property type="term" value="C:cytosol"/>
    <property type="evidence" value="ECO:0007669"/>
    <property type="project" value="TreeGrafter"/>
</dbReference>
<dbReference type="InterPro" id="IPR003437">
    <property type="entry name" value="GcvP"/>
</dbReference>
<evidence type="ECO:0000256" key="4">
    <source>
        <dbReference type="ARBA" id="ARBA00022898"/>
    </source>
</evidence>
<dbReference type="CDD" id="cd00613">
    <property type="entry name" value="GDC-P"/>
    <property type="match status" value="2"/>
</dbReference>
<organism evidence="9">
    <name type="scientific">hydrothermal vent metagenome</name>
    <dbReference type="NCBI Taxonomy" id="652676"/>
    <lineage>
        <taxon>unclassified sequences</taxon>
        <taxon>metagenomes</taxon>
        <taxon>ecological metagenomes</taxon>
    </lineage>
</organism>
<dbReference type="InterPro" id="IPR015422">
    <property type="entry name" value="PyrdxlP-dep_Trfase_small"/>
</dbReference>
<feature type="domain" description="Glycine cleavage system P-protein N-terminal" evidence="7">
    <location>
        <begin position="12"/>
        <end position="435"/>
    </location>
</feature>
<evidence type="ECO:0000313" key="9">
    <source>
        <dbReference type="EMBL" id="CUV10554.1"/>
    </source>
</evidence>
<evidence type="ECO:0000259" key="7">
    <source>
        <dbReference type="Pfam" id="PF02347"/>
    </source>
</evidence>
<reference evidence="9" key="1">
    <citation type="submission" date="2015-10" db="EMBL/GenBank/DDBJ databases">
        <authorList>
            <person name="Gilbert D.G."/>
        </authorList>
    </citation>
    <scope>NUCLEOTIDE SEQUENCE</scope>
</reference>
<evidence type="ECO:0000256" key="1">
    <source>
        <dbReference type="ARBA" id="ARBA00001933"/>
    </source>
</evidence>
<dbReference type="GO" id="GO:0019464">
    <property type="term" value="P:glycine decarboxylation via glycine cleavage system"/>
    <property type="evidence" value="ECO:0007669"/>
    <property type="project" value="TreeGrafter"/>
</dbReference>
<dbReference type="EC" id="1.4.4.2" evidence="3"/>
<dbReference type="FunFam" id="3.90.1150.10:FF:000007">
    <property type="entry name" value="Glycine dehydrogenase (decarboxylating), mitochondrial"/>
    <property type="match status" value="1"/>
</dbReference>
<feature type="domain" description="Glycine dehydrogenase C-terminal" evidence="8">
    <location>
        <begin position="762"/>
        <end position="883"/>
    </location>
</feature>
<dbReference type="AlphaFoldDB" id="A0A160VLS5"/>
<keyword evidence="5 9" id="KW-0560">Oxidoreductase</keyword>
<dbReference type="Pfam" id="PF02347">
    <property type="entry name" value="GDC-P"/>
    <property type="match status" value="2"/>
</dbReference>
<dbReference type="NCBIfam" id="TIGR00461">
    <property type="entry name" value="gcvP"/>
    <property type="match status" value="1"/>
</dbReference>
<evidence type="ECO:0000256" key="6">
    <source>
        <dbReference type="ARBA" id="ARBA00049026"/>
    </source>
</evidence>
<gene>
    <name evidence="9" type="ORF">MGWOODY_Mmi1140</name>
</gene>
<dbReference type="InterPro" id="IPR020581">
    <property type="entry name" value="GDC_P"/>
</dbReference>
<keyword evidence="4" id="KW-0663">Pyridoxal phosphate</keyword>
<dbReference type="Gene3D" id="3.40.640.10">
    <property type="entry name" value="Type I PLP-dependent aspartate aminotransferase-like (Major domain)"/>
    <property type="match status" value="2"/>
</dbReference>